<dbReference type="SFLD" id="SFLDF00027">
    <property type="entry name" value="p-type_atpase"/>
    <property type="match status" value="1"/>
</dbReference>
<evidence type="ECO:0000256" key="8">
    <source>
        <dbReference type="ARBA" id="ARBA00022741"/>
    </source>
</evidence>
<evidence type="ECO:0000256" key="14">
    <source>
        <dbReference type="ARBA" id="ARBA00023065"/>
    </source>
</evidence>
<keyword evidence="7 16" id="KW-0479">Metal-binding</keyword>
<dbReference type="Proteomes" id="UP000571554">
    <property type="component" value="Unassembled WGS sequence"/>
</dbReference>
<feature type="domain" description="P-type ATPase A" evidence="17">
    <location>
        <begin position="116"/>
        <end position="201"/>
    </location>
</feature>
<dbReference type="GO" id="GO:0005886">
    <property type="term" value="C:plasma membrane"/>
    <property type="evidence" value="ECO:0007669"/>
    <property type="project" value="UniProtKB-SubCell"/>
</dbReference>
<gene>
    <name evidence="16" type="primary">kdpB</name>
    <name evidence="18" type="ORF">F4827_003622</name>
</gene>
<comment type="catalytic activity">
    <reaction evidence="16">
        <text>K(+)(out) + ATP + H2O = K(+)(in) + ADP + phosphate + H(+)</text>
        <dbReference type="Rhea" id="RHEA:16777"/>
        <dbReference type="ChEBI" id="CHEBI:15377"/>
        <dbReference type="ChEBI" id="CHEBI:15378"/>
        <dbReference type="ChEBI" id="CHEBI:29103"/>
        <dbReference type="ChEBI" id="CHEBI:30616"/>
        <dbReference type="ChEBI" id="CHEBI:43474"/>
        <dbReference type="ChEBI" id="CHEBI:456216"/>
        <dbReference type="EC" id="7.2.2.6"/>
    </reaction>
</comment>
<dbReference type="AlphaFoldDB" id="A0A7W9WTW6"/>
<feature type="transmembrane region" description="Helical" evidence="16">
    <location>
        <begin position="578"/>
        <end position="599"/>
    </location>
</feature>
<feature type="binding site" evidence="16">
    <location>
        <position position="347"/>
    </location>
    <ligand>
        <name>ATP</name>
        <dbReference type="ChEBI" id="CHEBI:30616"/>
    </ligand>
</feature>
<evidence type="ECO:0000256" key="10">
    <source>
        <dbReference type="ARBA" id="ARBA00022842"/>
    </source>
</evidence>
<feature type="transmembrane region" description="Helical" evidence="16">
    <location>
        <begin position="247"/>
        <end position="273"/>
    </location>
</feature>
<evidence type="ECO:0000256" key="5">
    <source>
        <dbReference type="ARBA" id="ARBA00022553"/>
    </source>
</evidence>
<dbReference type="NCBIfam" id="TIGR01494">
    <property type="entry name" value="ATPase_P-type"/>
    <property type="match status" value="2"/>
</dbReference>
<dbReference type="PRINTS" id="PR00119">
    <property type="entry name" value="CATATPASE"/>
</dbReference>
<evidence type="ECO:0000256" key="7">
    <source>
        <dbReference type="ARBA" id="ARBA00022723"/>
    </source>
</evidence>
<organism evidence="18 19">
    <name type="scientific">Paraburkholderia bannensis</name>
    <dbReference type="NCBI Taxonomy" id="765414"/>
    <lineage>
        <taxon>Bacteria</taxon>
        <taxon>Pseudomonadati</taxon>
        <taxon>Pseudomonadota</taxon>
        <taxon>Betaproteobacteria</taxon>
        <taxon>Burkholderiales</taxon>
        <taxon>Burkholderiaceae</taxon>
        <taxon>Paraburkholderia</taxon>
    </lineage>
</organism>
<dbReference type="InterPro" id="IPR059000">
    <property type="entry name" value="ATPase_P-type_domA"/>
</dbReference>
<keyword evidence="9 16" id="KW-0067">ATP-binding</keyword>
<keyword evidence="3 16" id="KW-1003">Cell membrane</keyword>
<dbReference type="Pfam" id="PF00702">
    <property type="entry name" value="Hydrolase"/>
    <property type="match status" value="1"/>
</dbReference>
<evidence type="ECO:0000256" key="11">
    <source>
        <dbReference type="ARBA" id="ARBA00022958"/>
    </source>
</evidence>
<dbReference type="SFLD" id="SFLDS00003">
    <property type="entry name" value="Haloacid_Dehalogenase"/>
    <property type="match status" value="1"/>
</dbReference>
<feature type="binding site" evidence="16">
    <location>
        <position position="343"/>
    </location>
    <ligand>
        <name>ATP</name>
        <dbReference type="ChEBI" id="CHEBI:30616"/>
    </ligand>
</feature>
<proteinExistence type="inferred from homology"/>
<keyword evidence="19" id="KW-1185">Reference proteome</keyword>
<reference evidence="18 19" key="1">
    <citation type="submission" date="2020-08" db="EMBL/GenBank/DDBJ databases">
        <title>Above-ground endophytic microbial communities from plants in different locations in the United States.</title>
        <authorList>
            <person name="Frank C."/>
        </authorList>
    </citation>
    <scope>NUCLEOTIDE SEQUENCE [LARGE SCALE GENOMIC DNA]</scope>
    <source>
        <strain evidence="18 19">WP4_2_2</strain>
    </source>
</reference>
<dbReference type="InterPro" id="IPR023298">
    <property type="entry name" value="ATPase_P-typ_TM_dom_sf"/>
</dbReference>
<evidence type="ECO:0000256" key="4">
    <source>
        <dbReference type="ARBA" id="ARBA00022538"/>
    </source>
</evidence>
<evidence type="ECO:0000256" key="13">
    <source>
        <dbReference type="ARBA" id="ARBA00022989"/>
    </source>
</evidence>
<dbReference type="Gene3D" id="3.40.50.1000">
    <property type="entry name" value="HAD superfamily/HAD-like"/>
    <property type="match status" value="1"/>
</dbReference>
<feature type="transmembrane region" description="Helical" evidence="16">
    <location>
        <begin position="212"/>
        <end position="235"/>
    </location>
</feature>
<evidence type="ECO:0000313" key="19">
    <source>
        <dbReference type="Proteomes" id="UP000571554"/>
    </source>
</evidence>
<evidence type="ECO:0000256" key="2">
    <source>
        <dbReference type="ARBA" id="ARBA00022448"/>
    </source>
</evidence>
<keyword evidence="2 16" id="KW-0813">Transport</keyword>
<evidence type="ECO:0000256" key="1">
    <source>
        <dbReference type="ARBA" id="ARBA00004370"/>
    </source>
</evidence>
<dbReference type="InterPro" id="IPR036412">
    <property type="entry name" value="HAD-like_sf"/>
</dbReference>
<comment type="function">
    <text evidence="16">Part of the high-affinity ATP-driven potassium transport (or Kdp) system, which catalyzes the hydrolysis of ATP coupled with the electrogenic transport of potassium into the cytoplasm. This subunit is responsible for energy coupling to the transport system and for the release of the potassium ions to the cytoplasm.</text>
</comment>
<feature type="transmembrane region" description="Helical" evidence="16">
    <location>
        <begin position="55"/>
        <end position="75"/>
    </location>
</feature>
<feature type="transmembrane region" description="Helical" evidence="16">
    <location>
        <begin position="659"/>
        <end position="684"/>
    </location>
</feature>
<comment type="caution">
    <text evidence="18">The sequence shown here is derived from an EMBL/GenBank/DDBJ whole genome shotgun (WGS) entry which is preliminary data.</text>
</comment>
<keyword evidence="12 16" id="KW-1278">Translocase</keyword>
<evidence type="ECO:0000256" key="16">
    <source>
        <dbReference type="HAMAP-Rule" id="MF_00285"/>
    </source>
</evidence>
<keyword evidence="5 16" id="KW-0597">Phosphoprotein</keyword>
<keyword evidence="11 16" id="KW-0630">Potassium</keyword>
<evidence type="ECO:0000256" key="9">
    <source>
        <dbReference type="ARBA" id="ARBA00022840"/>
    </source>
</evidence>
<feature type="transmembrane region" description="Helical" evidence="16">
    <location>
        <begin position="27"/>
        <end position="49"/>
    </location>
</feature>
<dbReference type="SUPFAM" id="SSF56784">
    <property type="entry name" value="HAD-like"/>
    <property type="match status" value="1"/>
</dbReference>
<dbReference type="InterPro" id="IPR008250">
    <property type="entry name" value="ATPase_P-typ_transduc_dom_A_sf"/>
</dbReference>
<name>A0A7W9WTW6_9BURK</name>
<dbReference type="GO" id="GO:0008556">
    <property type="term" value="F:P-type potassium transmembrane transporter activity"/>
    <property type="evidence" value="ECO:0007669"/>
    <property type="project" value="UniProtKB-UniRule"/>
</dbReference>
<evidence type="ECO:0000256" key="12">
    <source>
        <dbReference type="ARBA" id="ARBA00022967"/>
    </source>
</evidence>
<dbReference type="PANTHER" id="PTHR43743:SF1">
    <property type="entry name" value="POTASSIUM-TRANSPORTING ATPASE ATP-BINDING SUBUNIT"/>
    <property type="match status" value="1"/>
</dbReference>
<dbReference type="InterPro" id="IPR023299">
    <property type="entry name" value="ATPase_P-typ_cyto_dom_N"/>
</dbReference>
<dbReference type="Gene3D" id="3.40.1110.10">
    <property type="entry name" value="Calcium-transporting ATPase, cytoplasmic domain N"/>
    <property type="match status" value="1"/>
</dbReference>
<dbReference type="InterPro" id="IPR044492">
    <property type="entry name" value="P_typ_ATPase_HD_dom"/>
</dbReference>
<comment type="subcellular location">
    <subcellularLocation>
        <location evidence="16">Cell membrane</location>
        <topology evidence="16">Multi-pass membrane protein</topology>
    </subcellularLocation>
    <subcellularLocation>
        <location evidence="1">Membrane</location>
    </subcellularLocation>
</comment>
<evidence type="ECO:0000259" key="17">
    <source>
        <dbReference type="Pfam" id="PF00122"/>
    </source>
</evidence>
<keyword evidence="13 16" id="KW-1133">Transmembrane helix</keyword>
<dbReference type="InterPro" id="IPR006391">
    <property type="entry name" value="P-type_ATPase_bsu_IA"/>
</dbReference>
<keyword evidence="14 16" id="KW-0406">Ion transport</keyword>
<dbReference type="InterPro" id="IPR018303">
    <property type="entry name" value="ATPase_P-typ_P_site"/>
</dbReference>
<protein>
    <recommendedName>
        <fullName evidence="16">Potassium-transporting ATPase ATP-binding subunit</fullName>
        <ecNumber evidence="16">7.2.2.6</ecNumber>
    </recommendedName>
    <alternativeName>
        <fullName evidence="16">ATP phosphohydrolase [potassium-transporting] B chain</fullName>
    </alternativeName>
    <alternativeName>
        <fullName evidence="16">Potassium-binding and translocating subunit B</fullName>
    </alternativeName>
    <alternativeName>
        <fullName evidence="16">Potassium-translocating ATPase B chain</fullName>
    </alternativeName>
</protein>
<dbReference type="GO" id="GO:0000287">
    <property type="term" value="F:magnesium ion binding"/>
    <property type="evidence" value="ECO:0007669"/>
    <property type="project" value="UniProtKB-UniRule"/>
</dbReference>
<dbReference type="SUPFAM" id="SSF81665">
    <property type="entry name" value="Calcium ATPase, transmembrane domain M"/>
    <property type="match status" value="1"/>
</dbReference>
<dbReference type="Gene3D" id="2.70.150.10">
    <property type="entry name" value="Calcium-transporting ATPase, cytoplasmic transduction domain A"/>
    <property type="match status" value="1"/>
</dbReference>
<keyword evidence="6 16" id="KW-0812">Transmembrane</keyword>
<feature type="binding site" evidence="16">
    <location>
        <position position="394"/>
    </location>
    <ligand>
        <name>ATP</name>
        <dbReference type="ChEBI" id="CHEBI:30616"/>
    </ligand>
</feature>
<evidence type="ECO:0000256" key="3">
    <source>
        <dbReference type="ARBA" id="ARBA00022475"/>
    </source>
</evidence>
<dbReference type="FunFam" id="3.40.1110.10:FF:000007">
    <property type="entry name" value="Potassium-transporting ATPase ATP-binding subunit"/>
    <property type="match status" value="1"/>
</dbReference>
<accession>A0A7W9WTW6</accession>
<feature type="active site" description="4-aspartylphosphate intermediate" evidence="16">
    <location>
        <position position="306"/>
    </location>
</feature>
<dbReference type="SUPFAM" id="SSF81653">
    <property type="entry name" value="Calcium ATPase, transduction domain A"/>
    <property type="match status" value="1"/>
</dbReference>
<feature type="transmembrane region" description="Helical" evidence="16">
    <location>
        <begin position="619"/>
        <end position="639"/>
    </location>
</feature>
<sequence>MFDPALVRPAIVDSFRKLKPRTQLRNPVMFCVYVGSVLTTILWIAALMGQAEAPAGFILAVALWLWFTVLFANFAEALAEGRSKAQAASLRQAKRDVMAKKLNEPHPKAPIRITTATDLRKGDVVLVETGDVIPADGEVIEGVASVDESAITGESAPVIRESGGDFSSVTGGTRVLSDWIVVRVTANPGEAFLDRMIAMVEGAKRQKTPNEIALTILLVALSIVLLLATATLLPFSMFSVEAAKMGHVVTITALTALLVCLIPTTIGGLLSAIGVAGMSRMMQANVIATSGRAVEAAGDVDVLLLDKTGTITLGNRQASAFVAAPGVNEEALADAAQLASLADETPEGRSIVVLAKQRFNIRQRDMAALHAVFLAFSAQTRMSGVDMPGREIRKGAADAVKNYVEQHNGRFPSEVSTAVDEVARRGSTPLVVAELNDGVARVLGVIELKDVVKGGIKERFAELRKMGIKTVMVTGDNRLTAAAIAAEAGVDDFLAQATPETKLATIREHQAQGKLVAMTGDGTNDAPALAQADVAVAMNTGTQAAKEAGNMVDLDSNPTKLIEIVEIGKQMLMTRGSLTTFSIANDVAKYFAIIPAAFASTYPQLRVLDVMHLTSPSSAILSAVIFNALIIVMLIPLALKGVKYRPLGAATLLRRNLLIYGLGGILLPFPCIKLIDMVLTAFGWV</sequence>
<dbReference type="EMBL" id="JACHBW010000010">
    <property type="protein sequence ID" value="MBB6103767.1"/>
    <property type="molecule type" value="Genomic_DNA"/>
</dbReference>
<dbReference type="NCBIfam" id="TIGR01497">
    <property type="entry name" value="kdpB"/>
    <property type="match status" value="1"/>
</dbReference>
<keyword evidence="15 16" id="KW-0472">Membrane</keyword>
<dbReference type="HAMAP" id="MF_00285">
    <property type="entry name" value="KdpB"/>
    <property type="match status" value="1"/>
</dbReference>
<dbReference type="FunFam" id="2.70.150.10:FF:000033">
    <property type="entry name" value="Potassium-transporting ATPase ATP-binding subunit"/>
    <property type="match status" value="1"/>
</dbReference>
<dbReference type="EC" id="7.2.2.6" evidence="16"/>
<dbReference type="CDD" id="cd02078">
    <property type="entry name" value="P-type_ATPase_K"/>
    <property type="match status" value="1"/>
</dbReference>
<comment type="subunit">
    <text evidence="16">The system is composed of three essential subunits: KdpA, KdpB and KdpC.</text>
</comment>
<dbReference type="PROSITE" id="PS00154">
    <property type="entry name" value="ATPASE_E1_E2"/>
    <property type="match status" value="1"/>
</dbReference>
<evidence type="ECO:0000313" key="18">
    <source>
        <dbReference type="EMBL" id="MBB6103767.1"/>
    </source>
</evidence>
<feature type="binding site" evidence="16">
    <location>
        <position position="525"/>
    </location>
    <ligand>
        <name>Mg(2+)</name>
        <dbReference type="ChEBI" id="CHEBI:18420"/>
    </ligand>
</feature>
<dbReference type="PANTHER" id="PTHR43743">
    <property type="entry name" value="POTASSIUM-TRANSPORTING ATPASE ATP-BINDING SUBUNIT"/>
    <property type="match status" value="1"/>
</dbReference>
<dbReference type="InterPro" id="IPR023214">
    <property type="entry name" value="HAD_sf"/>
</dbReference>
<dbReference type="GO" id="GO:0016887">
    <property type="term" value="F:ATP hydrolysis activity"/>
    <property type="evidence" value="ECO:0007669"/>
    <property type="project" value="InterPro"/>
</dbReference>
<comment type="similarity">
    <text evidence="16">Belongs to the cation transport ATPase (P-type) (TC 3.A.3) family. Type IA subfamily.</text>
</comment>
<keyword evidence="10 16" id="KW-0460">Magnesium</keyword>
<evidence type="ECO:0000256" key="6">
    <source>
        <dbReference type="ARBA" id="ARBA00022692"/>
    </source>
</evidence>
<dbReference type="Pfam" id="PF00122">
    <property type="entry name" value="E1-E2_ATPase"/>
    <property type="match status" value="1"/>
</dbReference>
<feature type="binding site" evidence="16">
    <location>
        <begin position="376"/>
        <end position="383"/>
    </location>
    <ligand>
        <name>ATP</name>
        <dbReference type="ChEBI" id="CHEBI:30616"/>
    </ligand>
</feature>
<dbReference type="SFLD" id="SFLDG00002">
    <property type="entry name" value="C1.7:_P-type_atpase_like"/>
    <property type="match status" value="1"/>
</dbReference>
<keyword evidence="8 16" id="KW-0547">Nucleotide-binding</keyword>
<keyword evidence="4 16" id="KW-0633">Potassium transport</keyword>
<evidence type="ECO:0000256" key="15">
    <source>
        <dbReference type="ARBA" id="ARBA00023136"/>
    </source>
</evidence>
<feature type="binding site" evidence="16">
    <location>
        <position position="521"/>
    </location>
    <ligand>
        <name>Mg(2+)</name>
        <dbReference type="ChEBI" id="CHEBI:18420"/>
    </ligand>
</feature>
<dbReference type="GO" id="GO:0005524">
    <property type="term" value="F:ATP binding"/>
    <property type="evidence" value="ECO:0007669"/>
    <property type="project" value="UniProtKB-UniRule"/>
</dbReference>
<dbReference type="InterPro" id="IPR001757">
    <property type="entry name" value="P_typ_ATPase"/>
</dbReference>